<dbReference type="OrthoDB" id="411785at2759"/>
<dbReference type="Proteomes" id="UP000515908">
    <property type="component" value="Chromosome 03"/>
</dbReference>
<dbReference type="Gene3D" id="3.40.50.150">
    <property type="entry name" value="Vaccinia Virus protein VP39"/>
    <property type="match status" value="1"/>
</dbReference>
<dbReference type="AlphaFoldDB" id="A0A7G2C4B9"/>
<gene>
    <name evidence="1" type="ORF">ADEAN_000209900</name>
</gene>
<sequence length="403" mass="45166">MSNNVVKVEHNAHRFPCKVLKGFDVVIKNYYVKEQKPPVKREGGGWFSLFSNKENTVNANAPQMEQDVSTRLIVKRDKPVDADRVLAASSWPEGTQKYSAVVIEPSRGEETETARRDPLRWLADNATDQSLIRCNPKSTCVDMTCEGDPSYLGAPYLRLMLSGILFLPESLPSWRVAVLGVGGGSLPNFIQKYFSRKIGQLDMVDIEPQMFKAAVQELGMTQSLNVEKSDCVRLFAMDAGDYILSDHPRPSSYEELTSNEKGTRVVFTNHPASEKKPLDLLFVDLFVGSEVSGHIGSSGFIADCRTALASQGVVVFNLPDKNKIFVKQCESIFGSCNVFTIPTPLSSNQIVVARRAQGTETGLTGRAPQLTHRQLYHRAKELEQTYRLPYDLANHFPVWWRFW</sequence>
<reference evidence="1 2" key="1">
    <citation type="submission" date="2020-08" db="EMBL/GenBank/DDBJ databases">
        <authorList>
            <person name="Newling K."/>
            <person name="Davey J."/>
            <person name="Forrester S."/>
        </authorList>
    </citation>
    <scope>NUCLEOTIDE SEQUENCE [LARGE SCALE GENOMIC DNA]</scope>
    <source>
        <strain evidence="2">Crithidia deanei Carvalho (ATCC PRA-265)</strain>
    </source>
</reference>
<evidence type="ECO:0000313" key="2">
    <source>
        <dbReference type="Proteomes" id="UP000515908"/>
    </source>
</evidence>
<name>A0A7G2C4B9_9TRYP</name>
<organism evidence="1 2">
    <name type="scientific">Angomonas deanei</name>
    <dbReference type="NCBI Taxonomy" id="59799"/>
    <lineage>
        <taxon>Eukaryota</taxon>
        <taxon>Discoba</taxon>
        <taxon>Euglenozoa</taxon>
        <taxon>Kinetoplastea</taxon>
        <taxon>Metakinetoplastina</taxon>
        <taxon>Trypanosomatida</taxon>
        <taxon>Trypanosomatidae</taxon>
        <taxon>Strigomonadinae</taxon>
        <taxon>Angomonas</taxon>
    </lineage>
</organism>
<dbReference type="InterPro" id="IPR029063">
    <property type="entry name" value="SAM-dependent_MTases_sf"/>
</dbReference>
<dbReference type="SUPFAM" id="SSF53335">
    <property type="entry name" value="S-adenosyl-L-methionine-dependent methyltransferases"/>
    <property type="match status" value="1"/>
</dbReference>
<protein>
    <recommendedName>
        <fullName evidence="3">Spermine/spermidine synthase</fullName>
    </recommendedName>
</protein>
<dbReference type="VEuPathDB" id="TriTrypDB:ADEAN_000209900"/>
<evidence type="ECO:0000313" key="1">
    <source>
        <dbReference type="EMBL" id="CAD2214648.1"/>
    </source>
</evidence>
<keyword evidence="2" id="KW-1185">Reference proteome</keyword>
<evidence type="ECO:0008006" key="3">
    <source>
        <dbReference type="Google" id="ProtNLM"/>
    </source>
</evidence>
<accession>A0A7G2C4B9</accession>
<proteinExistence type="predicted"/>
<dbReference type="EMBL" id="LR877147">
    <property type="protein sequence ID" value="CAD2214648.1"/>
    <property type="molecule type" value="Genomic_DNA"/>
</dbReference>